<evidence type="ECO:0000256" key="6">
    <source>
        <dbReference type="ARBA" id="ARBA00022729"/>
    </source>
</evidence>
<evidence type="ECO:0000256" key="11">
    <source>
        <dbReference type="PROSITE-ProRule" id="PRU01360"/>
    </source>
</evidence>
<dbReference type="Pfam" id="PF00593">
    <property type="entry name" value="TonB_dep_Rec_b-barrel"/>
    <property type="match status" value="1"/>
</dbReference>
<evidence type="ECO:0000256" key="5">
    <source>
        <dbReference type="ARBA" id="ARBA00022692"/>
    </source>
</evidence>
<evidence type="ECO:0000256" key="13">
    <source>
        <dbReference type="SAM" id="SignalP"/>
    </source>
</evidence>
<dbReference type="GO" id="GO:0009279">
    <property type="term" value="C:cell outer membrane"/>
    <property type="evidence" value="ECO:0007669"/>
    <property type="project" value="UniProtKB-SubCell"/>
</dbReference>
<dbReference type="InterPro" id="IPR036942">
    <property type="entry name" value="Beta-barrel_TonB_sf"/>
</dbReference>
<dbReference type="GO" id="GO:0015344">
    <property type="term" value="F:siderophore uptake transmembrane transporter activity"/>
    <property type="evidence" value="ECO:0007669"/>
    <property type="project" value="TreeGrafter"/>
</dbReference>
<dbReference type="InterPro" id="IPR037066">
    <property type="entry name" value="Plug_dom_sf"/>
</dbReference>
<dbReference type="EMBL" id="SNYM01000003">
    <property type="protein sequence ID" value="TDQ49797.1"/>
    <property type="molecule type" value="Genomic_DNA"/>
</dbReference>
<dbReference type="SUPFAM" id="SSF56935">
    <property type="entry name" value="Porins"/>
    <property type="match status" value="1"/>
</dbReference>
<comment type="similarity">
    <text evidence="2">Belongs to the TonB-dependent receptor family. Hemoglobin/haptoglobin binding protein subfamily.</text>
</comment>
<evidence type="ECO:0000256" key="3">
    <source>
        <dbReference type="ARBA" id="ARBA00022448"/>
    </source>
</evidence>
<evidence type="ECO:0000313" key="16">
    <source>
        <dbReference type="EMBL" id="TDQ49797.1"/>
    </source>
</evidence>
<dbReference type="PROSITE" id="PS52016">
    <property type="entry name" value="TONB_DEPENDENT_REC_3"/>
    <property type="match status" value="1"/>
</dbReference>
<dbReference type="GO" id="GO:0044718">
    <property type="term" value="P:siderophore transmembrane transport"/>
    <property type="evidence" value="ECO:0007669"/>
    <property type="project" value="TreeGrafter"/>
</dbReference>
<evidence type="ECO:0000256" key="12">
    <source>
        <dbReference type="RuleBase" id="RU003357"/>
    </source>
</evidence>
<keyword evidence="10 11" id="KW-0998">Cell outer membrane</keyword>
<protein>
    <submittedName>
        <fullName evidence="16">Outer membrane receptor protein involved in Fe transport</fullName>
    </submittedName>
</protein>
<sequence length="688" mass="78799">MSHRALAFLFILWLPLLSRSVIGAEATDGEITRITIIAERRPQADTDIAHSTDRIDSDTLRDTAHSHAQQILNRMAGVHFHRNDGMEYLPAIRSPVLSGPGACGSFLLMEDGIPLRPAGFCNVNELFESHHEQASGIELLRGPTTAFYGGNALHGALNIAAPAAINSGNQSRVLFSEHDYGQWLINTSNENTGVALTLAHEGAVREDAGYDQQKLSARSRHQWLDAEVISALTLTHLQQETAGYLVGDRAYKDKNRLRDNPNPEAFRNAEAARLWQHYQWQNGLRISPYFRYSQMRFLQHFLPGQPFEENGHYSFGLQAQQVLWQDEQHEWFVGADVESASMYLREWQDSPTIGSPFLQATIPVGRHYDYEVQMDTLALFTQYQWQISEPWLLTAGLRAEQNRYDYDNQMIAGRVDENGNVCGFGGCRFNRPVDRHDRFTQLAPKLGLIYRFDEQHAFSATWGEGFRPPQTTELYRLQREQEVAELDSERLRGGDLSLFGQIKLPTASLDYRLSAYHYDKANAILRDTQFFNVADGETQHQGIELSMTLRIKESWRVQLACDWSRHRYRNNPQLSDQDIVGNRIDSASARTAFIAIGHQSEPFGAQALSLRYDSGYYLDPENERRYPGHTVIDWRWRYPLFDKVDLLLQVLNLADRRYAERADYSAFDGQRYFPGQPRRIYFGASWSF</sequence>
<keyword evidence="4 11" id="KW-1134">Transmembrane beta strand</keyword>
<evidence type="ECO:0000256" key="8">
    <source>
        <dbReference type="ARBA" id="ARBA00023136"/>
    </source>
</evidence>
<dbReference type="InterPro" id="IPR000531">
    <property type="entry name" value="Beta-barrel_TonB"/>
</dbReference>
<organism evidence="16 17">
    <name type="scientific">Permianibacter aggregans</name>
    <dbReference type="NCBI Taxonomy" id="1510150"/>
    <lineage>
        <taxon>Bacteria</taxon>
        <taxon>Pseudomonadati</taxon>
        <taxon>Pseudomonadota</taxon>
        <taxon>Gammaproteobacteria</taxon>
        <taxon>Pseudomonadales</taxon>
        <taxon>Pseudomonadaceae</taxon>
        <taxon>Permianibacter</taxon>
    </lineage>
</organism>
<dbReference type="Gene3D" id="2.40.170.20">
    <property type="entry name" value="TonB-dependent receptor, beta-barrel domain"/>
    <property type="match status" value="1"/>
</dbReference>
<dbReference type="InterPro" id="IPR012910">
    <property type="entry name" value="Plug_dom"/>
</dbReference>
<feature type="domain" description="TonB-dependent receptor plug" evidence="15">
    <location>
        <begin position="47"/>
        <end position="156"/>
    </location>
</feature>
<evidence type="ECO:0000256" key="4">
    <source>
        <dbReference type="ARBA" id="ARBA00022452"/>
    </source>
</evidence>
<keyword evidence="8 11" id="KW-0472">Membrane</keyword>
<dbReference type="PANTHER" id="PTHR30069">
    <property type="entry name" value="TONB-DEPENDENT OUTER MEMBRANE RECEPTOR"/>
    <property type="match status" value="1"/>
</dbReference>
<proteinExistence type="inferred from homology"/>
<dbReference type="OrthoDB" id="8670144at2"/>
<keyword evidence="6 13" id="KW-0732">Signal</keyword>
<dbReference type="Proteomes" id="UP000295375">
    <property type="component" value="Unassembled WGS sequence"/>
</dbReference>
<reference evidence="16 17" key="1">
    <citation type="submission" date="2019-03" db="EMBL/GenBank/DDBJ databases">
        <title>Genomic Encyclopedia of Type Strains, Phase IV (KMG-IV): sequencing the most valuable type-strain genomes for metagenomic binning, comparative biology and taxonomic classification.</title>
        <authorList>
            <person name="Goeker M."/>
        </authorList>
    </citation>
    <scope>NUCLEOTIDE SEQUENCE [LARGE SCALE GENOMIC DNA]</scope>
    <source>
        <strain evidence="16 17">DSM 103792</strain>
    </source>
</reference>
<gene>
    <name evidence="16" type="ORF">EV696_103167</name>
</gene>
<comment type="subcellular location">
    <subcellularLocation>
        <location evidence="1 11">Cell outer membrane</location>
        <topology evidence="1 11">Multi-pass membrane protein</topology>
    </subcellularLocation>
</comment>
<comment type="caution">
    <text evidence="16">The sequence shown here is derived from an EMBL/GenBank/DDBJ whole genome shotgun (WGS) entry which is preliminary data.</text>
</comment>
<evidence type="ECO:0000256" key="1">
    <source>
        <dbReference type="ARBA" id="ARBA00004571"/>
    </source>
</evidence>
<dbReference type="Gene3D" id="2.170.130.10">
    <property type="entry name" value="TonB-dependent receptor, plug domain"/>
    <property type="match status" value="1"/>
</dbReference>
<evidence type="ECO:0000313" key="17">
    <source>
        <dbReference type="Proteomes" id="UP000295375"/>
    </source>
</evidence>
<dbReference type="AlphaFoldDB" id="A0A4V3D811"/>
<dbReference type="Pfam" id="PF07715">
    <property type="entry name" value="Plug"/>
    <property type="match status" value="1"/>
</dbReference>
<evidence type="ECO:0000256" key="7">
    <source>
        <dbReference type="ARBA" id="ARBA00023077"/>
    </source>
</evidence>
<evidence type="ECO:0000256" key="9">
    <source>
        <dbReference type="ARBA" id="ARBA00023170"/>
    </source>
</evidence>
<evidence type="ECO:0000256" key="10">
    <source>
        <dbReference type="ARBA" id="ARBA00023237"/>
    </source>
</evidence>
<evidence type="ECO:0000259" key="14">
    <source>
        <dbReference type="Pfam" id="PF00593"/>
    </source>
</evidence>
<accession>A0A4V3D811</accession>
<feature type="signal peptide" evidence="13">
    <location>
        <begin position="1"/>
        <end position="23"/>
    </location>
</feature>
<feature type="domain" description="TonB-dependent receptor-like beta-barrel" evidence="14">
    <location>
        <begin position="251"/>
        <end position="653"/>
    </location>
</feature>
<keyword evidence="7 12" id="KW-0798">TonB box</keyword>
<keyword evidence="3 11" id="KW-0813">Transport</keyword>
<keyword evidence="9 16" id="KW-0675">Receptor</keyword>
<evidence type="ECO:0000256" key="2">
    <source>
        <dbReference type="ARBA" id="ARBA00008143"/>
    </source>
</evidence>
<dbReference type="RefSeq" id="WP_133588417.1">
    <property type="nucleotide sequence ID" value="NZ_CP037953.1"/>
</dbReference>
<name>A0A4V3D811_9GAMM</name>
<evidence type="ECO:0000259" key="15">
    <source>
        <dbReference type="Pfam" id="PF07715"/>
    </source>
</evidence>
<dbReference type="InterPro" id="IPR039426">
    <property type="entry name" value="TonB-dep_rcpt-like"/>
</dbReference>
<feature type="chain" id="PRO_5020814688" evidence="13">
    <location>
        <begin position="24"/>
        <end position="688"/>
    </location>
</feature>
<keyword evidence="5 11" id="KW-0812">Transmembrane</keyword>
<dbReference type="PANTHER" id="PTHR30069:SF29">
    <property type="entry name" value="HEMOGLOBIN AND HEMOGLOBIN-HAPTOGLOBIN-BINDING PROTEIN 1-RELATED"/>
    <property type="match status" value="1"/>
</dbReference>
<keyword evidence="17" id="KW-1185">Reference proteome</keyword>